<dbReference type="Proteomes" id="UP001057279">
    <property type="component" value="Linkage Group LG05"/>
</dbReference>
<protein>
    <submittedName>
        <fullName evidence="1">Uncharacterized protein</fullName>
    </submittedName>
</protein>
<accession>A0ACB9V433</accession>
<keyword evidence="2" id="KW-1185">Reference proteome</keyword>
<sequence>MYSIHTRVVLKLQELLQRPASRVEQMTHLNKANNSYMSVSCPHITNCEGIDHRPGSTRHLYLDAYLQSPWSATMNITLTSSISISRFSHSGPRCFSSERNPKFTSKFTEFPRNVTATEGQNVEMSCAFQSGSASVYLEIQWWFLRGPEDLEPGADVAGAQAELLPDRDPDGDGTKISTVKVQGNDISHKLQISKVRKKDEGLYECRVTDANYGELQEHKAQAYLKVNANSHARRMQAFEASPMWLQDMKPRKNVSVAAPSSMHSSANQRVPSTSSPQEVAKIPKQSPQSVLEVPFSGKPDTDNIVVTLKMTFWLQRSPLLLPSYNIVLDFCETVLFKLALIRKLAIVKVPVFFFSGFIIVGNPFLYLRYPPLLVTTNVVLQETFPSSKLRSTLESGMLARGNPLRVVRRDQGNDGGHASSGI</sequence>
<proteinExistence type="predicted"/>
<evidence type="ECO:0000313" key="2">
    <source>
        <dbReference type="Proteomes" id="UP001057279"/>
    </source>
</evidence>
<organism evidence="1 2">
    <name type="scientific">Ovis ammon polii x Ovis aries</name>
    <dbReference type="NCBI Taxonomy" id="2918886"/>
    <lineage>
        <taxon>Eukaryota</taxon>
        <taxon>Metazoa</taxon>
        <taxon>Chordata</taxon>
        <taxon>Craniata</taxon>
        <taxon>Vertebrata</taxon>
        <taxon>Euteleostomi</taxon>
        <taxon>Mammalia</taxon>
        <taxon>Eutheria</taxon>
        <taxon>Laurasiatheria</taxon>
        <taxon>Artiodactyla</taxon>
        <taxon>Ruminantia</taxon>
        <taxon>Pecora</taxon>
        <taxon>Bovidae</taxon>
        <taxon>Caprinae</taxon>
        <taxon>Ovis</taxon>
    </lineage>
</organism>
<name>A0ACB9V433_9CETA</name>
<reference evidence="1" key="1">
    <citation type="submission" date="2022-03" db="EMBL/GenBank/DDBJ databases">
        <title>Genomic analyses of argali, domestic sheep and their hybrids provide insights into chromosomal evolution, heterosis and genetic basis of agronomic traits.</title>
        <authorList>
            <person name="Li M."/>
        </authorList>
    </citation>
    <scope>NUCLEOTIDE SEQUENCE</scope>
    <source>
        <strain evidence="1">F1 hybrid</strain>
    </source>
</reference>
<gene>
    <name evidence="1" type="ORF">MJG53_006209</name>
</gene>
<evidence type="ECO:0000313" key="1">
    <source>
        <dbReference type="EMBL" id="KAI4584675.1"/>
    </source>
</evidence>
<dbReference type="EMBL" id="CM043030">
    <property type="protein sequence ID" value="KAI4584675.1"/>
    <property type="molecule type" value="Genomic_DNA"/>
</dbReference>
<comment type="caution">
    <text evidence="1">The sequence shown here is derived from an EMBL/GenBank/DDBJ whole genome shotgun (WGS) entry which is preliminary data.</text>
</comment>